<keyword evidence="2" id="KW-0464">Manganese</keyword>
<dbReference type="NCBIfam" id="TIGR01891">
    <property type="entry name" value="amidohydrolases"/>
    <property type="match status" value="1"/>
</dbReference>
<feature type="binding site" evidence="2">
    <location>
        <position position="199"/>
    </location>
    <ligand>
        <name>Mn(2+)</name>
        <dbReference type="ChEBI" id="CHEBI:29035"/>
        <label>2</label>
    </ligand>
</feature>
<dbReference type="PANTHER" id="PTHR11014:SF63">
    <property type="entry name" value="METALLOPEPTIDASE, PUTATIVE (AFU_ORTHOLOGUE AFUA_6G09600)-RELATED"/>
    <property type="match status" value="1"/>
</dbReference>
<name>A0A0S4X206_RALSL</name>
<dbReference type="EC" id="3.5.1.32" evidence="4"/>
<evidence type="ECO:0000313" key="4">
    <source>
        <dbReference type="EMBL" id="CUV58069.1"/>
    </source>
</evidence>
<evidence type="ECO:0000256" key="2">
    <source>
        <dbReference type="PIRSR" id="PIRSR005962-1"/>
    </source>
</evidence>
<keyword evidence="2" id="KW-0479">Metal-binding</keyword>
<comment type="cofactor">
    <cofactor evidence="2">
        <name>Mn(2+)</name>
        <dbReference type="ChEBI" id="CHEBI:29035"/>
    </cofactor>
    <text evidence="2">The Mn(2+) ion enhances activity.</text>
</comment>
<accession>A0A0S4X206</accession>
<dbReference type="FunFam" id="3.30.70.360:FF:000001">
    <property type="entry name" value="N-acetyldiaminopimelate deacetylase"/>
    <property type="match status" value="1"/>
</dbReference>
<evidence type="ECO:0000256" key="1">
    <source>
        <dbReference type="ARBA" id="ARBA00022801"/>
    </source>
</evidence>
<dbReference type="SUPFAM" id="SSF55031">
    <property type="entry name" value="Bacterial exopeptidase dimerisation domain"/>
    <property type="match status" value="1"/>
</dbReference>
<feature type="domain" description="Peptidase M20 dimerisation" evidence="3">
    <location>
        <begin position="222"/>
        <end position="320"/>
    </location>
</feature>
<dbReference type="InterPro" id="IPR017439">
    <property type="entry name" value="Amidohydrolase"/>
</dbReference>
<proteinExistence type="predicted"/>
<dbReference type="PIRSF" id="PIRSF005962">
    <property type="entry name" value="Pept_M20D_amidohydro"/>
    <property type="match status" value="1"/>
</dbReference>
<organism evidence="4">
    <name type="scientific">Ralstonia solanacearum</name>
    <name type="common">Pseudomonas solanacearum</name>
    <dbReference type="NCBI Taxonomy" id="305"/>
    <lineage>
        <taxon>Bacteria</taxon>
        <taxon>Pseudomonadati</taxon>
        <taxon>Pseudomonadota</taxon>
        <taxon>Betaproteobacteria</taxon>
        <taxon>Burkholderiales</taxon>
        <taxon>Burkholderiaceae</taxon>
        <taxon>Ralstonia</taxon>
        <taxon>Ralstonia solanacearum species complex</taxon>
    </lineage>
</organism>
<dbReference type="GO" id="GO:0050118">
    <property type="term" value="F:N-acetyldiaminopimelate deacetylase activity"/>
    <property type="evidence" value="ECO:0007669"/>
    <property type="project" value="UniProtKB-ARBA"/>
</dbReference>
<dbReference type="InterPro" id="IPR002933">
    <property type="entry name" value="Peptidase_M20"/>
</dbReference>
<feature type="binding site" evidence="2">
    <location>
        <position position="140"/>
    </location>
    <ligand>
        <name>Mn(2+)</name>
        <dbReference type="ChEBI" id="CHEBI:29035"/>
        <label>2</label>
    </ligand>
</feature>
<protein>
    <submittedName>
        <fullName evidence="4">Hippurate hydrolase</fullName>
        <ecNumber evidence="4">3.5.1.32</ecNumber>
    </submittedName>
</protein>
<dbReference type="GO" id="GO:0019877">
    <property type="term" value="P:diaminopimelate biosynthetic process"/>
    <property type="evidence" value="ECO:0007669"/>
    <property type="project" value="UniProtKB-ARBA"/>
</dbReference>
<dbReference type="AlphaFoldDB" id="A0A0S4X206"/>
<dbReference type="SUPFAM" id="SSF53187">
    <property type="entry name" value="Zn-dependent exopeptidases"/>
    <property type="match status" value="1"/>
</dbReference>
<dbReference type="Pfam" id="PF01546">
    <property type="entry name" value="Peptidase_M20"/>
    <property type="match status" value="1"/>
</dbReference>
<dbReference type="Gene3D" id="3.30.70.360">
    <property type="match status" value="1"/>
</dbReference>
<dbReference type="EMBL" id="LN899820">
    <property type="protein sequence ID" value="CUV58069.1"/>
    <property type="molecule type" value="Genomic_DNA"/>
</dbReference>
<gene>
    <name evidence="4" type="primary">hipO</name>
    <name evidence="4" type="ORF">RUN215_v1_1730001</name>
</gene>
<reference evidence="4" key="1">
    <citation type="submission" date="2015-10" db="EMBL/GenBank/DDBJ databases">
        <authorList>
            <person name="Gilbert D.G."/>
        </authorList>
    </citation>
    <scope>NUCLEOTIDE SEQUENCE</scope>
    <source>
        <strain evidence="4">Phyl III-seqv23</strain>
    </source>
</reference>
<dbReference type="Gene3D" id="3.40.630.10">
    <property type="entry name" value="Zn peptidases"/>
    <property type="match status" value="1"/>
</dbReference>
<dbReference type="CDD" id="cd05666">
    <property type="entry name" value="M20_Acy1-like"/>
    <property type="match status" value="1"/>
</dbReference>
<dbReference type="InterPro" id="IPR036264">
    <property type="entry name" value="Bact_exopeptidase_dim_dom"/>
</dbReference>
<feature type="binding site" evidence="2">
    <location>
        <position position="173"/>
    </location>
    <ligand>
        <name>Mn(2+)</name>
        <dbReference type="ChEBI" id="CHEBI:29035"/>
        <label>1</label>
    </ligand>
</feature>
<feature type="binding site" evidence="2">
    <location>
        <position position="405"/>
    </location>
    <ligand>
        <name>Mn(2+)</name>
        <dbReference type="ChEBI" id="CHEBI:29035"/>
        <label>2</label>
    </ligand>
</feature>
<dbReference type="GO" id="GO:0046872">
    <property type="term" value="F:metal ion binding"/>
    <property type="evidence" value="ECO:0007669"/>
    <property type="project" value="UniProtKB-KW"/>
</dbReference>
<dbReference type="PANTHER" id="PTHR11014">
    <property type="entry name" value="PEPTIDASE M20 FAMILY MEMBER"/>
    <property type="match status" value="1"/>
</dbReference>
<dbReference type="GO" id="GO:0047980">
    <property type="term" value="F:hippurate hydrolase activity"/>
    <property type="evidence" value="ECO:0007669"/>
    <property type="project" value="UniProtKB-EC"/>
</dbReference>
<keyword evidence="1 4" id="KW-0378">Hydrolase</keyword>
<feature type="binding site" evidence="2">
    <location>
        <position position="138"/>
    </location>
    <ligand>
        <name>Mn(2+)</name>
        <dbReference type="ChEBI" id="CHEBI:29035"/>
        <label>2</label>
    </ligand>
</feature>
<dbReference type="InterPro" id="IPR011650">
    <property type="entry name" value="Peptidase_M20_dimer"/>
</dbReference>
<sequence>MSEHQACRARTDGADQAATFGVSSDVEANFHARTRAPPMKLIPEILAAQAEIQALRRDIHAHPELCFEEQRTSDLVAAKLAEWGIEVHRGLGKTGLVGVIRNGEGQRIGLRADMDALPLAEANQFAHRSRHEGKMHACGHDGHTAMLLGAAHYLARHRNFSGTVHLIFQPAEEGGGGAREMIRDGLFDRFPCDAVFGMHNWPGVPVGAFGTRVGPLMASSNEFRIVIKGKGAHAALPHNGNDPVFVGAQMVSALQGVITRNKRPIDTAVLSITQFHAGDASNIIPNEAWIGGTVRTFSTAVLDLIERRMEEVAKAIAAAYDCSIDFTFHRNYPPTVNTERETLFAAEVMRELVGPDHVDANIDPTMGAEDFSFMLIEKPGCFAFIGNGDGDHREQGHGLGPCMLHNPSYDFNDELLPLGATYWVRLVEKFLAPA</sequence>
<dbReference type="Pfam" id="PF07687">
    <property type="entry name" value="M20_dimer"/>
    <property type="match status" value="1"/>
</dbReference>
<evidence type="ECO:0000259" key="3">
    <source>
        <dbReference type="Pfam" id="PF07687"/>
    </source>
</evidence>